<accession>A0A2G1QNK1</accession>
<dbReference type="OrthoDB" id="6369070at2"/>
<feature type="domain" description="EthD" evidence="1">
    <location>
        <begin position="12"/>
        <end position="98"/>
    </location>
</feature>
<dbReference type="Gene3D" id="3.30.70.100">
    <property type="match status" value="1"/>
</dbReference>
<name>A0A2G1QNK1_9HYPH</name>
<evidence type="ECO:0000313" key="3">
    <source>
        <dbReference type="Proteomes" id="UP000221168"/>
    </source>
</evidence>
<dbReference type="InterPro" id="IPR009799">
    <property type="entry name" value="EthD_dom"/>
</dbReference>
<dbReference type="RefSeq" id="WP_099306554.1">
    <property type="nucleotide sequence ID" value="NZ_PDVP01000006.1"/>
</dbReference>
<dbReference type="Proteomes" id="UP000221168">
    <property type="component" value="Unassembled WGS sequence"/>
</dbReference>
<comment type="caution">
    <text evidence="2">The sequence shown here is derived from an EMBL/GenBank/DDBJ whole genome shotgun (WGS) entry which is preliminary data.</text>
</comment>
<dbReference type="Pfam" id="PF07110">
    <property type="entry name" value="EthD"/>
    <property type="match status" value="1"/>
</dbReference>
<keyword evidence="3" id="KW-1185">Reference proteome</keyword>
<dbReference type="SUPFAM" id="SSF54909">
    <property type="entry name" value="Dimeric alpha+beta barrel"/>
    <property type="match status" value="1"/>
</dbReference>
<reference evidence="2 3" key="1">
    <citation type="submission" date="2017-10" db="EMBL/GenBank/DDBJ databases">
        <title>Sedimentibacterium mangrovi gen. nov., sp. nov., a novel member of family Phyllobacteriacea isolated from mangrove sediment.</title>
        <authorList>
            <person name="Liao H."/>
            <person name="Tian Y."/>
        </authorList>
    </citation>
    <scope>NUCLEOTIDE SEQUENCE [LARGE SCALE GENOMIC DNA]</scope>
    <source>
        <strain evidence="2 3">X9-2-2</strain>
    </source>
</reference>
<evidence type="ECO:0000313" key="2">
    <source>
        <dbReference type="EMBL" id="PHP66788.1"/>
    </source>
</evidence>
<sequence>MHTVAYVFRRVPGMSIDEFRAYYRDVHGPLMVDILKEKGLVAYDHYPIREPGLGDEYVPDSGPAYDAISIYTFETAQQAADAWPIEALKVDSMNFIDFDTMVMLPLTHRKVFP</sequence>
<dbReference type="AlphaFoldDB" id="A0A2G1QNK1"/>
<dbReference type="InterPro" id="IPR011008">
    <property type="entry name" value="Dimeric_a/b-barrel"/>
</dbReference>
<proteinExistence type="predicted"/>
<evidence type="ECO:0000259" key="1">
    <source>
        <dbReference type="Pfam" id="PF07110"/>
    </source>
</evidence>
<organism evidence="2 3">
    <name type="scientific">Zhengella mangrovi</name>
    <dbReference type="NCBI Taxonomy" id="1982044"/>
    <lineage>
        <taxon>Bacteria</taxon>
        <taxon>Pseudomonadati</taxon>
        <taxon>Pseudomonadota</taxon>
        <taxon>Alphaproteobacteria</taxon>
        <taxon>Hyphomicrobiales</taxon>
        <taxon>Notoacmeibacteraceae</taxon>
        <taxon>Zhengella</taxon>
    </lineage>
</organism>
<protein>
    <recommendedName>
        <fullName evidence="1">EthD domain-containing protein</fullName>
    </recommendedName>
</protein>
<dbReference type="GO" id="GO:0016491">
    <property type="term" value="F:oxidoreductase activity"/>
    <property type="evidence" value="ECO:0007669"/>
    <property type="project" value="InterPro"/>
</dbReference>
<dbReference type="EMBL" id="PDVP01000006">
    <property type="protein sequence ID" value="PHP66788.1"/>
    <property type="molecule type" value="Genomic_DNA"/>
</dbReference>
<gene>
    <name evidence="2" type="ORF">CSC94_11820</name>
</gene>